<evidence type="ECO:0000313" key="3">
    <source>
        <dbReference type="Proteomes" id="UP000664654"/>
    </source>
</evidence>
<accession>A0A939DJQ9</accession>
<proteinExistence type="predicted"/>
<name>A0A939DJQ9_9ALTE</name>
<keyword evidence="1" id="KW-1133">Transmembrane helix</keyword>
<evidence type="ECO:0000256" key="1">
    <source>
        <dbReference type="SAM" id="Phobius"/>
    </source>
</evidence>
<dbReference type="EMBL" id="JAFKCV010000001">
    <property type="protein sequence ID" value="MBN7823912.1"/>
    <property type="molecule type" value="Genomic_DNA"/>
</dbReference>
<organism evidence="2 3">
    <name type="scientific">Bowmanella dokdonensis</name>
    <dbReference type="NCBI Taxonomy" id="751969"/>
    <lineage>
        <taxon>Bacteria</taxon>
        <taxon>Pseudomonadati</taxon>
        <taxon>Pseudomonadota</taxon>
        <taxon>Gammaproteobacteria</taxon>
        <taxon>Alteromonadales</taxon>
        <taxon>Alteromonadaceae</taxon>
        <taxon>Bowmanella</taxon>
    </lineage>
</organism>
<keyword evidence="1" id="KW-0472">Membrane</keyword>
<keyword evidence="3" id="KW-1185">Reference proteome</keyword>
<reference evidence="2" key="1">
    <citation type="submission" date="2021-03" db="EMBL/GenBank/DDBJ databases">
        <title>novel species isolated from a fishpond in China.</title>
        <authorList>
            <person name="Lu H."/>
            <person name="Cai Z."/>
        </authorList>
    </citation>
    <scope>NUCLEOTIDE SEQUENCE</scope>
    <source>
        <strain evidence="2">JCM 30855</strain>
    </source>
</reference>
<feature type="transmembrane region" description="Helical" evidence="1">
    <location>
        <begin position="98"/>
        <end position="119"/>
    </location>
</feature>
<evidence type="ECO:0000313" key="2">
    <source>
        <dbReference type="EMBL" id="MBN7823912.1"/>
    </source>
</evidence>
<gene>
    <name evidence="2" type="ORF">J0A66_01625</name>
</gene>
<feature type="transmembrane region" description="Helical" evidence="1">
    <location>
        <begin position="43"/>
        <end position="62"/>
    </location>
</feature>
<dbReference type="RefSeq" id="WP_206572015.1">
    <property type="nucleotide sequence ID" value="NZ_JAFKCV010000001.1"/>
</dbReference>
<feature type="transmembrane region" description="Helical" evidence="1">
    <location>
        <begin position="69"/>
        <end position="92"/>
    </location>
</feature>
<dbReference type="Proteomes" id="UP000664654">
    <property type="component" value="Unassembled WGS sequence"/>
</dbReference>
<keyword evidence="1" id="KW-0812">Transmembrane</keyword>
<dbReference type="AlphaFoldDB" id="A0A939DJQ9"/>
<sequence length="128" mass="13873">MNILLWTLQILIALHTAVGAIWKFSNSSEQTMPSFAVIPQGVWLAMSVVELLCALALVLPLLNKSLAFLVPVAAGLLVAEMLLFCGLQLYFAEGQYSPLVYWLIVAALCSFVAYGRMVLEPLSQTAAA</sequence>
<evidence type="ECO:0008006" key="4">
    <source>
        <dbReference type="Google" id="ProtNLM"/>
    </source>
</evidence>
<protein>
    <recommendedName>
        <fullName evidence="4">DoxX family protein</fullName>
    </recommendedName>
</protein>
<comment type="caution">
    <text evidence="2">The sequence shown here is derived from an EMBL/GenBank/DDBJ whole genome shotgun (WGS) entry which is preliminary data.</text>
</comment>